<name>A0A3S1J219_9CYAN</name>
<proteinExistence type="predicted"/>
<evidence type="ECO:0000256" key="3">
    <source>
        <dbReference type="PROSITE-ProRule" id="PRU00169"/>
    </source>
</evidence>
<dbReference type="GO" id="GO:0006355">
    <property type="term" value="P:regulation of DNA-templated transcription"/>
    <property type="evidence" value="ECO:0007669"/>
    <property type="project" value="InterPro"/>
</dbReference>
<evidence type="ECO:0000313" key="7">
    <source>
        <dbReference type="Proteomes" id="UP000271624"/>
    </source>
</evidence>
<dbReference type="SUPFAM" id="SSF46894">
    <property type="entry name" value="C-terminal effector domain of the bipartite response regulators"/>
    <property type="match status" value="1"/>
</dbReference>
<dbReference type="CDD" id="cd17535">
    <property type="entry name" value="REC_NarL-like"/>
    <property type="match status" value="1"/>
</dbReference>
<dbReference type="Gene3D" id="3.40.50.2300">
    <property type="match status" value="1"/>
</dbReference>
<evidence type="ECO:0000256" key="1">
    <source>
        <dbReference type="ARBA" id="ARBA00022553"/>
    </source>
</evidence>
<dbReference type="PROSITE" id="PS50043">
    <property type="entry name" value="HTH_LUXR_2"/>
    <property type="match status" value="1"/>
</dbReference>
<dbReference type="PANTHER" id="PTHR43214:SF43">
    <property type="entry name" value="TWO-COMPONENT RESPONSE REGULATOR"/>
    <property type="match status" value="1"/>
</dbReference>
<reference evidence="6" key="2">
    <citation type="journal article" date="2019" name="Genome Biol. Evol.">
        <title>Day and night: Metabolic profiles and evolutionary relationships of six axenic non-marine cyanobacteria.</title>
        <authorList>
            <person name="Will S.E."/>
            <person name="Henke P."/>
            <person name="Boedeker C."/>
            <person name="Huang S."/>
            <person name="Brinkmann H."/>
            <person name="Rohde M."/>
            <person name="Jarek M."/>
            <person name="Friedl T."/>
            <person name="Seufert S."/>
            <person name="Schumacher M."/>
            <person name="Overmann J."/>
            <person name="Neumann-Schaal M."/>
            <person name="Petersen J."/>
        </authorList>
    </citation>
    <scope>NUCLEOTIDE SEQUENCE [LARGE SCALE GENOMIC DNA]</scope>
    <source>
        <strain evidence="6">PCC 7102</strain>
    </source>
</reference>
<sequence>MVACDYPMVRLGLASIIERESDMTVIGQASNAWEAKEIFCQQQPDVSVMNLRLLKLSGVATIQTFLTKFDSANILISTNYDSKEDIYSGIEAGAKGYLHEDSEPEAIKSAIRAVASGKSYISPIVATKLKEWMKKPRLSTRELEILQLITNGKRNHEIATTLYVTEGTVKFHVTKILDKLEVNDRTQAVLTAIKSGIVSF</sequence>
<keyword evidence="7" id="KW-1185">Reference proteome</keyword>
<dbReference type="GO" id="GO:0003677">
    <property type="term" value="F:DNA binding"/>
    <property type="evidence" value="ECO:0007669"/>
    <property type="project" value="UniProtKB-KW"/>
</dbReference>
<dbReference type="InterPro" id="IPR001789">
    <property type="entry name" value="Sig_transdc_resp-reg_receiver"/>
</dbReference>
<dbReference type="CDD" id="cd06170">
    <property type="entry name" value="LuxR_C_like"/>
    <property type="match status" value="1"/>
</dbReference>
<dbReference type="Pfam" id="PF00072">
    <property type="entry name" value="Response_reg"/>
    <property type="match status" value="1"/>
</dbReference>
<dbReference type="InterPro" id="IPR000792">
    <property type="entry name" value="Tscrpt_reg_LuxR_C"/>
</dbReference>
<dbReference type="PANTHER" id="PTHR43214">
    <property type="entry name" value="TWO-COMPONENT RESPONSE REGULATOR"/>
    <property type="match status" value="1"/>
</dbReference>
<reference evidence="6" key="1">
    <citation type="submission" date="2018-12" db="EMBL/GenBank/DDBJ databases">
        <authorList>
            <person name="Will S."/>
            <person name="Neumann-Schaal M."/>
            <person name="Henke P."/>
        </authorList>
    </citation>
    <scope>NUCLEOTIDE SEQUENCE</scope>
    <source>
        <strain evidence="6">PCC 7102</strain>
    </source>
</reference>
<dbReference type="GO" id="GO:0000160">
    <property type="term" value="P:phosphorelay signal transduction system"/>
    <property type="evidence" value="ECO:0007669"/>
    <property type="project" value="InterPro"/>
</dbReference>
<organism evidence="6 7">
    <name type="scientific">Dulcicalothrix desertica PCC 7102</name>
    <dbReference type="NCBI Taxonomy" id="232991"/>
    <lineage>
        <taxon>Bacteria</taxon>
        <taxon>Bacillati</taxon>
        <taxon>Cyanobacteriota</taxon>
        <taxon>Cyanophyceae</taxon>
        <taxon>Nostocales</taxon>
        <taxon>Calotrichaceae</taxon>
        <taxon>Dulcicalothrix</taxon>
    </lineage>
</organism>
<dbReference type="InterPro" id="IPR016032">
    <property type="entry name" value="Sig_transdc_resp-reg_C-effctor"/>
</dbReference>
<accession>A0A3S1J219</accession>
<keyword evidence="2 6" id="KW-0238">DNA-binding</keyword>
<dbReference type="Proteomes" id="UP000271624">
    <property type="component" value="Unassembled WGS sequence"/>
</dbReference>
<keyword evidence="1" id="KW-0597">Phosphoprotein</keyword>
<feature type="domain" description="Response regulatory" evidence="5">
    <location>
        <begin position="1"/>
        <end position="115"/>
    </location>
</feature>
<protein>
    <submittedName>
        <fullName evidence="6">DNA-binding response regulator</fullName>
    </submittedName>
</protein>
<evidence type="ECO:0000256" key="2">
    <source>
        <dbReference type="ARBA" id="ARBA00023125"/>
    </source>
</evidence>
<comment type="caution">
    <text evidence="6">The sequence shown here is derived from an EMBL/GenBank/DDBJ whole genome shotgun (WGS) entry which is preliminary data.</text>
</comment>
<comment type="caution">
    <text evidence="3">Lacks conserved residue(s) required for the propagation of feature annotation.</text>
</comment>
<dbReference type="PROSITE" id="PS50110">
    <property type="entry name" value="RESPONSE_REGULATORY"/>
    <property type="match status" value="1"/>
</dbReference>
<evidence type="ECO:0000259" key="5">
    <source>
        <dbReference type="PROSITE" id="PS50110"/>
    </source>
</evidence>
<dbReference type="InterPro" id="IPR011006">
    <property type="entry name" value="CheY-like_superfamily"/>
</dbReference>
<feature type="domain" description="HTH luxR-type" evidence="4">
    <location>
        <begin position="131"/>
        <end position="196"/>
    </location>
</feature>
<dbReference type="SMART" id="SM00448">
    <property type="entry name" value="REC"/>
    <property type="match status" value="1"/>
</dbReference>
<dbReference type="InterPro" id="IPR039420">
    <property type="entry name" value="WalR-like"/>
</dbReference>
<evidence type="ECO:0000259" key="4">
    <source>
        <dbReference type="PROSITE" id="PS50043"/>
    </source>
</evidence>
<evidence type="ECO:0000313" key="6">
    <source>
        <dbReference type="EMBL" id="RUT06427.1"/>
    </source>
</evidence>
<dbReference type="SUPFAM" id="SSF52172">
    <property type="entry name" value="CheY-like"/>
    <property type="match status" value="1"/>
</dbReference>
<gene>
    <name evidence="6" type="ORF">DSM106972_026840</name>
</gene>
<dbReference type="PRINTS" id="PR00038">
    <property type="entry name" value="HTHLUXR"/>
</dbReference>
<dbReference type="InterPro" id="IPR058245">
    <property type="entry name" value="NreC/VraR/RcsB-like_REC"/>
</dbReference>
<dbReference type="AlphaFoldDB" id="A0A3S1J219"/>
<dbReference type="SMART" id="SM00421">
    <property type="entry name" value="HTH_LUXR"/>
    <property type="match status" value="1"/>
</dbReference>
<dbReference type="Pfam" id="PF00196">
    <property type="entry name" value="GerE"/>
    <property type="match status" value="1"/>
</dbReference>
<dbReference type="EMBL" id="RSCL01000006">
    <property type="protein sequence ID" value="RUT06427.1"/>
    <property type="molecule type" value="Genomic_DNA"/>
</dbReference>